<sequence>MPAFPPPIDPSYVPSVSLTKIPATAPTKDIIAILERDGALILTDLVSSQDVAAVNDELEPYIQKAKAETHAAYDLIPKQTIMVPGVVGKSPTMVKIAEFEVIDQLRTLVLEKSALQPGRTDSGGPRQRLHRDDMIHGIYHSGEYSLSNETMLGFMIAGTKTTRENGATMAIPGSHRWDHTRVPKTDEVCFAEMEPGSAFVFLGTVYHGAGHNSVPDQVRKLYGLFFIPGTLRPEENQFLAIPRSKVLGMSDKMLSLLGYKKPETWLGIVNNGDPAENLVEVFNMANS</sequence>
<evidence type="ECO:0000313" key="8">
    <source>
        <dbReference type="EMBL" id="KAK5989567.1"/>
    </source>
</evidence>
<dbReference type="InterPro" id="IPR008775">
    <property type="entry name" value="Phytyl_CoA_dOase-like"/>
</dbReference>
<reference evidence="8 9" key="1">
    <citation type="submission" date="2024-01" db="EMBL/GenBank/DDBJ databases">
        <title>Complete genome of Cladobotryum mycophilum ATHUM6906.</title>
        <authorList>
            <person name="Christinaki A.C."/>
            <person name="Myridakis A.I."/>
            <person name="Kouvelis V.N."/>
        </authorList>
    </citation>
    <scope>NUCLEOTIDE SEQUENCE [LARGE SCALE GENOMIC DNA]</scope>
    <source>
        <strain evidence="8 9">ATHUM6906</strain>
    </source>
</reference>
<protein>
    <submittedName>
        <fullName evidence="8">Dioxygenase swnH1</fullName>
    </submittedName>
</protein>
<keyword evidence="4" id="KW-0479">Metal-binding</keyword>
<evidence type="ECO:0000256" key="3">
    <source>
        <dbReference type="ARBA" id="ARBA00011738"/>
    </source>
</evidence>
<accession>A0ABR0SCK5</accession>
<evidence type="ECO:0000256" key="2">
    <source>
        <dbReference type="ARBA" id="ARBA00005830"/>
    </source>
</evidence>
<dbReference type="PANTHER" id="PTHR20883:SF45">
    <property type="entry name" value="PHYTANOYL-COA DIOXYGENASE FAMILY PROTEIN"/>
    <property type="match status" value="1"/>
</dbReference>
<keyword evidence="6" id="KW-0560">Oxidoreductase</keyword>
<keyword evidence="5 8" id="KW-0223">Dioxygenase</keyword>
<proteinExistence type="inferred from homology"/>
<dbReference type="GO" id="GO:0051213">
    <property type="term" value="F:dioxygenase activity"/>
    <property type="evidence" value="ECO:0007669"/>
    <property type="project" value="UniProtKB-KW"/>
</dbReference>
<gene>
    <name evidence="8" type="ORF">PT974_11094</name>
</gene>
<keyword evidence="7" id="KW-0408">Iron</keyword>
<evidence type="ECO:0000256" key="5">
    <source>
        <dbReference type="ARBA" id="ARBA00022964"/>
    </source>
</evidence>
<dbReference type="Gene3D" id="2.60.120.620">
    <property type="entry name" value="q2cbj1_9rhob like domain"/>
    <property type="match status" value="1"/>
</dbReference>
<evidence type="ECO:0000256" key="1">
    <source>
        <dbReference type="ARBA" id="ARBA00001962"/>
    </source>
</evidence>
<keyword evidence="9" id="KW-1185">Reference proteome</keyword>
<dbReference type="EMBL" id="JAVFKD010000015">
    <property type="protein sequence ID" value="KAK5989567.1"/>
    <property type="molecule type" value="Genomic_DNA"/>
</dbReference>
<comment type="similarity">
    <text evidence="2">Belongs to the PhyH family.</text>
</comment>
<dbReference type="Pfam" id="PF05721">
    <property type="entry name" value="PhyH"/>
    <property type="match status" value="1"/>
</dbReference>
<dbReference type="PANTHER" id="PTHR20883">
    <property type="entry name" value="PHYTANOYL-COA DIOXYGENASE DOMAIN CONTAINING 1"/>
    <property type="match status" value="1"/>
</dbReference>
<evidence type="ECO:0000313" key="9">
    <source>
        <dbReference type="Proteomes" id="UP001338125"/>
    </source>
</evidence>
<name>A0ABR0SCK5_9HYPO</name>
<dbReference type="SUPFAM" id="SSF51197">
    <property type="entry name" value="Clavaminate synthase-like"/>
    <property type="match status" value="1"/>
</dbReference>
<evidence type="ECO:0000256" key="7">
    <source>
        <dbReference type="ARBA" id="ARBA00023004"/>
    </source>
</evidence>
<comment type="caution">
    <text evidence="8">The sequence shown here is derived from an EMBL/GenBank/DDBJ whole genome shotgun (WGS) entry which is preliminary data.</text>
</comment>
<organism evidence="8 9">
    <name type="scientific">Cladobotryum mycophilum</name>
    <dbReference type="NCBI Taxonomy" id="491253"/>
    <lineage>
        <taxon>Eukaryota</taxon>
        <taxon>Fungi</taxon>
        <taxon>Dikarya</taxon>
        <taxon>Ascomycota</taxon>
        <taxon>Pezizomycotina</taxon>
        <taxon>Sordariomycetes</taxon>
        <taxon>Hypocreomycetidae</taxon>
        <taxon>Hypocreales</taxon>
        <taxon>Hypocreaceae</taxon>
        <taxon>Cladobotryum</taxon>
    </lineage>
</organism>
<evidence type="ECO:0000256" key="6">
    <source>
        <dbReference type="ARBA" id="ARBA00023002"/>
    </source>
</evidence>
<comment type="subunit">
    <text evidence="3">Homodimer.</text>
</comment>
<comment type="cofactor">
    <cofactor evidence="1">
        <name>Fe cation</name>
        <dbReference type="ChEBI" id="CHEBI:24875"/>
    </cofactor>
</comment>
<dbReference type="Proteomes" id="UP001338125">
    <property type="component" value="Unassembled WGS sequence"/>
</dbReference>
<evidence type="ECO:0000256" key="4">
    <source>
        <dbReference type="ARBA" id="ARBA00022723"/>
    </source>
</evidence>